<dbReference type="Gene3D" id="1.10.10.10">
    <property type="entry name" value="Winged helix-like DNA-binding domain superfamily/Winged helix DNA-binding domain"/>
    <property type="match status" value="1"/>
</dbReference>
<dbReference type="PANTHER" id="PTHR48111">
    <property type="entry name" value="REGULATOR OF RPOS"/>
    <property type="match status" value="1"/>
</dbReference>
<dbReference type="InterPro" id="IPR011006">
    <property type="entry name" value="CheY-like_superfamily"/>
</dbReference>
<evidence type="ECO:0000259" key="9">
    <source>
        <dbReference type="PROSITE" id="PS51755"/>
    </source>
</evidence>
<feature type="domain" description="Response regulatory" evidence="8">
    <location>
        <begin position="2"/>
        <end position="118"/>
    </location>
</feature>
<evidence type="ECO:0000256" key="1">
    <source>
        <dbReference type="ARBA" id="ARBA00022553"/>
    </source>
</evidence>
<dbReference type="InterPro" id="IPR001789">
    <property type="entry name" value="Sig_transdc_resp-reg_receiver"/>
</dbReference>
<keyword evidence="1 6" id="KW-0597">Phosphoprotein</keyword>
<dbReference type="GO" id="GO:0005829">
    <property type="term" value="C:cytosol"/>
    <property type="evidence" value="ECO:0007669"/>
    <property type="project" value="TreeGrafter"/>
</dbReference>
<feature type="DNA-binding region" description="OmpR/PhoB-type" evidence="7">
    <location>
        <begin position="126"/>
        <end position="224"/>
    </location>
</feature>
<dbReference type="GO" id="GO:0000976">
    <property type="term" value="F:transcription cis-regulatory region binding"/>
    <property type="evidence" value="ECO:0007669"/>
    <property type="project" value="TreeGrafter"/>
</dbReference>
<gene>
    <name evidence="10" type="ORF">A3C71_02055</name>
</gene>
<evidence type="ECO:0000256" key="5">
    <source>
        <dbReference type="ARBA" id="ARBA00023163"/>
    </source>
</evidence>
<dbReference type="SMART" id="SM00862">
    <property type="entry name" value="Trans_reg_C"/>
    <property type="match status" value="1"/>
</dbReference>
<dbReference type="InterPro" id="IPR039420">
    <property type="entry name" value="WalR-like"/>
</dbReference>
<dbReference type="FunFam" id="3.40.50.2300:FF:000002">
    <property type="entry name" value="DNA-binding response regulator PhoP"/>
    <property type="match status" value="1"/>
</dbReference>
<evidence type="ECO:0000259" key="8">
    <source>
        <dbReference type="PROSITE" id="PS50110"/>
    </source>
</evidence>
<dbReference type="GO" id="GO:0006355">
    <property type="term" value="P:regulation of DNA-templated transcription"/>
    <property type="evidence" value="ECO:0007669"/>
    <property type="project" value="InterPro"/>
</dbReference>
<protein>
    <submittedName>
        <fullName evidence="10">DNA-binding response regulator</fullName>
    </submittedName>
</protein>
<proteinExistence type="predicted"/>
<dbReference type="CDD" id="cd17624">
    <property type="entry name" value="REC_OmpR_PmrA-like"/>
    <property type="match status" value="1"/>
</dbReference>
<evidence type="ECO:0000256" key="4">
    <source>
        <dbReference type="ARBA" id="ARBA00023125"/>
    </source>
</evidence>
<dbReference type="Gene3D" id="3.40.50.2300">
    <property type="match status" value="1"/>
</dbReference>
<comment type="caution">
    <text evidence="10">The sequence shown here is derived from an EMBL/GenBank/DDBJ whole genome shotgun (WGS) entry which is preliminary data.</text>
</comment>
<evidence type="ECO:0000256" key="7">
    <source>
        <dbReference type="PROSITE-ProRule" id="PRU01091"/>
    </source>
</evidence>
<evidence type="ECO:0000313" key="10">
    <source>
        <dbReference type="EMBL" id="OGN11345.1"/>
    </source>
</evidence>
<keyword evidence="3" id="KW-0805">Transcription regulation</keyword>
<evidence type="ECO:0000256" key="2">
    <source>
        <dbReference type="ARBA" id="ARBA00023012"/>
    </source>
</evidence>
<dbReference type="SMART" id="SM00448">
    <property type="entry name" value="REC"/>
    <property type="match status" value="1"/>
</dbReference>
<dbReference type="Proteomes" id="UP000178197">
    <property type="component" value="Unassembled WGS sequence"/>
</dbReference>
<dbReference type="AlphaFoldDB" id="A0A1F8FDT0"/>
<organism evidence="10 11">
    <name type="scientific">Candidatus Yanofskybacteria bacterium RIFCSPHIGHO2_02_FULL_43_15c</name>
    <dbReference type="NCBI Taxonomy" id="1802679"/>
    <lineage>
        <taxon>Bacteria</taxon>
        <taxon>Candidatus Yanofskyibacteriota</taxon>
    </lineage>
</organism>
<dbReference type="FunFam" id="1.10.10.10:FF:000005">
    <property type="entry name" value="Two-component system response regulator"/>
    <property type="match status" value="1"/>
</dbReference>
<evidence type="ECO:0000313" key="11">
    <source>
        <dbReference type="Proteomes" id="UP000178197"/>
    </source>
</evidence>
<evidence type="ECO:0000256" key="3">
    <source>
        <dbReference type="ARBA" id="ARBA00023015"/>
    </source>
</evidence>
<dbReference type="SUPFAM" id="SSF52172">
    <property type="entry name" value="CheY-like"/>
    <property type="match status" value="1"/>
</dbReference>
<feature type="domain" description="OmpR/PhoB-type" evidence="9">
    <location>
        <begin position="126"/>
        <end position="224"/>
    </location>
</feature>
<dbReference type="Pfam" id="PF00486">
    <property type="entry name" value="Trans_reg_C"/>
    <property type="match status" value="1"/>
</dbReference>
<dbReference type="PANTHER" id="PTHR48111:SF22">
    <property type="entry name" value="REGULATOR OF RPOS"/>
    <property type="match status" value="1"/>
</dbReference>
<sequence length="224" mass="25823">MRILIIEDDLKIAEAIKAGLEKVGYAVDHIGDGDAGQRRIEINHTDYDLVILDLMLPGKDGFQICKKIREQNINIPVLVLTAKLSTEDKVNALDSGADDYLVKPFSFEELLARIRAILRRPEPVIPVELKLHDITLNTVTRKVFRNGKEIPLTLKEYSLLEYFMRHPGQVLNREQILDHLWDFGFDSFSNVVDVHLKNLRKKIHDNRGEKLLETIRGVGYRFRK</sequence>
<keyword evidence="4 7" id="KW-0238">DNA-binding</keyword>
<dbReference type="GO" id="GO:0032993">
    <property type="term" value="C:protein-DNA complex"/>
    <property type="evidence" value="ECO:0007669"/>
    <property type="project" value="TreeGrafter"/>
</dbReference>
<dbReference type="Pfam" id="PF00072">
    <property type="entry name" value="Response_reg"/>
    <property type="match status" value="1"/>
</dbReference>
<dbReference type="PROSITE" id="PS51755">
    <property type="entry name" value="OMPR_PHOB"/>
    <property type="match status" value="1"/>
</dbReference>
<feature type="modified residue" description="4-aspartylphosphate" evidence="6">
    <location>
        <position position="53"/>
    </location>
</feature>
<keyword evidence="2" id="KW-0902">Two-component regulatory system</keyword>
<dbReference type="InterPro" id="IPR036388">
    <property type="entry name" value="WH-like_DNA-bd_sf"/>
</dbReference>
<dbReference type="Gene3D" id="6.10.250.690">
    <property type="match status" value="1"/>
</dbReference>
<dbReference type="GO" id="GO:0000156">
    <property type="term" value="F:phosphorelay response regulator activity"/>
    <property type="evidence" value="ECO:0007669"/>
    <property type="project" value="TreeGrafter"/>
</dbReference>
<accession>A0A1F8FDT0</accession>
<evidence type="ECO:0000256" key="6">
    <source>
        <dbReference type="PROSITE-ProRule" id="PRU00169"/>
    </source>
</evidence>
<dbReference type="InterPro" id="IPR001867">
    <property type="entry name" value="OmpR/PhoB-type_DNA-bd"/>
</dbReference>
<keyword evidence="5" id="KW-0804">Transcription</keyword>
<reference evidence="10 11" key="1">
    <citation type="journal article" date="2016" name="Nat. Commun.">
        <title>Thousands of microbial genomes shed light on interconnected biogeochemical processes in an aquifer system.</title>
        <authorList>
            <person name="Anantharaman K."/>
            <person name="Brown C.T."/>
            <person name="Hug L.A."/>
            <person name="Sharon I."/>
            <person name="Castelle C.J."/>
            <person name="Probst A.J."/>
            <person name="Thomas B.C."/>
            <person name="Singh A."/>
            <person name="Wilkins M.J."/>
            <person name="Karaoz U."/>
            <person name="Brodie E.L."/>
            <person name="Williams K.H."/>
            <person name="Hubbard S.S."/>
            <person name="Banfield J.F."/>
        </authorList>
    </citation>
    <scope>NUCLEOTIDE SEQUENCE [LARGE SCALE GENOMIC DNA]</scope>
</reference>
<dbReference type="PROSITE" id="PS50110">
    <property type="entry name" value="RESPONSE_REGULATORY"/>
    <property type="match status" value="1"/>
</dbReference>
<name>A0A1F8FDT0_9BACT</name>
<dbReference type="EMBL" id="MGJT01000033">
    <property type="protein sequence ID" value="OGN11345.1"/>
    <property type="molecule type" value="Genomic_DNA"/>
</dbReference>
<dbReference type="CDD" id="cd00383">
    <property type="entry name" value="trans_reg_C"/>
    <property type="match status" value="1"/>
</dbReference>